<name>A0A1W6KFD3_9GAMM</name>
<organism evidence="2 3">
    <name type="scientific">Marinobacter salarius</name>
    <dbReference type="NCBI Taxonomy" id="1420917"/>
    <lineage>
        <taxon>Bacteria</taxon>
        <taxon>Pseudomonadati</taxon>
        <taxon>Pseudomonadota</taxon>
        <taxon>Gammaproteobacteria</taxon>
        <taxon>Pseudomonadales</taxon>
        <taxon>Marinobacteraceae</taxon>
        <taxon>Marinobacter</taxon>
    </lineage>
</organism>
<sequence length="223" mass="24567">MNSLQAPSERISQFVEAVAAPKYPNVHNPWRQLCPTETSADGPQRRQARLISHLQTPNPRLLIIGEAPGYQGCRYSGLAFSSERLLVERSIPRMSEIQGLEGERITTRHKPWSEPSATIVWRALHEHGLETNTILFNAFPWHPEGAKGMHSNRTPTTAEKAIGLEYLSMLLAIYPGIQLAALGNTASETLSNLSLKHTKLRHPANGGATKFRLGLAAMVAHGI</sequence>
<gene>
    <name evidence="2" type="ORF">MARSALSMR5_04097</name>
</gene>
<dbReference type="AlphaFoldDB" id="A0A1W6KFD3"/>
<evidence type="ECO:0000313" key="2">
    <source>
        <dbReference type="EMBL" id="ARM86117.1"/>
    </source>
</evidence>
<dbReference type="CDD" id="cd10035">
    <property type="entry name" value="UDG_like"/>
    <property type="match status" value="1"/>
</dbReference>
<evidence type="ECO:0000313" key="3">
    <source>
        <dbReference type="Proteomes" id="UP000193100"/>
    </source>
</evidence>
<keyword evidence="2" id="KW-0614">Plasmid</keyword>
<dbReference type="Pfam" id="PF03167">
    <property type="entry name" value="UDG"/>
    <property type="match status" value="1"/>
</dbReference>
<dbReference type="SUPFAM" id="SSF52141">
    <property type="entry name" value="Uracil-DNA glycosylase-like"/>
    <property type="match status" value="1"/>
</dbReference>
<feature type="domain" description="Uracil-DNA glycosylase-like" evidence="1">
    <location>
        <begin position="57"/>
        <end position="204"/>
    </location>
</feature>
<dbReference type="GeneID" id="77258009"/>
<reference evidence="2 3" key="1">
    <citation type="submission" date="2017-04" db="EMBL/GenBank/DDBJ databases">
        <title>Genome Sequence of Marinobacter salarius strain SMR5 Isolated from a culture of the Diatom Skeletonema marinoi.</title>
        <authorList>
            <person name="Topel M."/>
            <person name="Pinder M.I.M."/>
            <person name="Johansson O.N."/>
            <person name="Kourtchenko O."/>
            <person name="Godhe A."/>
            <person name="Clarke A.K."/>
        </authorList>
    </citation>
    <scope>NUCLEOTIDE SEQUENCE [LARGE SCALE GENOMIC DNA]</scope>
    <source>
        <strain evidence="2 3">SMR5</strain>
        <plasmid evidence="3">Plasmid psmr5</plasmid>
    </source>
</reference>
<dbReference type="EMBL" id="CP020932">
    <property type="protein sequence ID" value="ARM86117.1"/>
    <property type="molecule type" value="Genomic_DNA"/>
</dbReference>
<proteinExistence type="predicted"/>
<dbReference type="InterPro" id="IPR005122">
    <property type="entry name" value="Uracil-DNA_glycosylase-like"/>
</dbReference>
<protein>
    <submittedName>
        <fullName evidence="2">Uracil DNA glycosylase superfamily protein</fullName>
    </submittedName>
</protein>
<geneLocation type="plasmid" evidence="3">
    <name>psmr5</name>
</geneLocation>
<dbReference type="RefSeq" id="WP_085682086.1">
    <property type="nucleotide sequence ID" value="NZ_CP020932.1"/>
</dbReference>
<dbReference type="InterPro" id="IPR036895">
    <property type="entry name" value="Uracil-DNA_glycosylase-like_sf"/>
</dbReference>
<dbReference type="Proteomes" id="UP000193100">
    <property type="component" value="Plasmid pSMR5"/>
</dbReference>
<evidence type="ECO:0000259" key="1">
    <source>
        <dbReference type="Pfam" id="PF03167"/>
    </source>
</evidence>
<dbReference type="Gene3D" id="3.40.470.10">
    <property type="entry name" value="Uracil-DNA glycosylase-like domain"/>
    <property type="match status" value="1"/>
</dbReference>
<accession>A0A1W6KFD3</accession>